<organism evidence="8 9">
    <name type="scientific">Vibrio fortis</name>
    <dbReference type="NCBI Taxonomy" id="212667"/>
    <lineage>
        <taxon>Bacteria</taxon>
        <taxon>Pseudomonadati</taxon>
        <taxon>Pseudomonadota</taxon>
        <taxon>Gammaproteobacteria</taxon>
        <taxon>Vibrionales</taxon>
        <taxon>Vibrionaceae</taxon>
        <taxon>Vibrio</taxon>
    </lineage>
</organism>
<gene>
    <name evidence="8" type="ORF">VFDL14_06190</name>
</gene>
<feature type="transmembrane region" description="Helical" evidence="6">
    <location>
        <begin position="54"/>
        <end position="75"/>
    </location>
</feature>
<comment type="subcellular location">
    <subcellularLocation>
        <location evidence="1">Membrane</location>
        <topology evidence="1">Multi-pass membrane protein</topology>
    </subcellularLocation>
</comment>
<dbReference type="GO" id="GO:0000271">
    <property type="term" value="P:polysaccharide biosynthetic process"/>
    <property type="evidence" value="ECO:0007669"/>
    <property type="project" value="InterPro"/>
</dbReference>
<dbReference type="OrthoDB" id="9811884at2"/>
<dbReference type="EMBL" id="JFFR01000002">
    <property type="protein sequence ID" value="KDN30315.1"/>
    <property type="molecule type" value="Genomic_DNA"/>
</dbReference>
<feature type="transmembrane region" description="Helical" evidence="6">
    <location>
        <begin position="95"/>
        <end position="117"/>
    </location>
</feature>
<feature type="domain" description="GtrA/DPMS transmembrane" evidence="7">
    <location>
        <begin position="26"/>
        <end position="148"/>
    </location>
</feature>
<comment type="similarity">
    <text evidence="2">Belongs to the GtrA family.</text>
</comment>
<evidence type="ECO:0000313" key="9">
    <source>
        <dbReference type="Proteomes" id="UP000027219"/>
    </source>
</evidence>
<evidence type="ECO:0000256" key="4">
    <source>
        <dbReference type="ARBA" id="ARBA00022989"/>
    </source>
</evidence>
<dbReference type="Proteomes" id="UP000027219">
    <property type="component" value="Unassembled WGS sequence"/>
</dbReference>
<feature type="transmembrane region" description="Helical" evidence="6">
    <location>
        <begin position="24"/>
        <end position="48"/>
    </location>
</feature>
<accession>A0A066UTA4</accession>
<keyword evidence="4 6" id="KW-1133">Transmembrane helix</keyword>
<dbReference type="InterPro" id="IPR007267">
    <property type="entry name" value="GtrA_DPMS_TM"/>
</dbReference>
<keyword evidence="5 6" id="KW-0472">Membrane</keyword>
<dbReference type="RefSeq" id="WP_050487317.1">
    <property type="nucleotide sequence ID" value="NZ_JBEEAX010000002.1"/>
</dbReference>
<evidence type="ECO:0000256" key="3">
    <source>
        <dbReference type="ARBA" id="ARBA00022692"/>
    </source>
</evidence>
<dbReference type="GO" id="GO:0005886">
    <property type="term" value="C:plasma membrane"/>
    <property type="evidence" value="ECO:0007669"/>
    <property type="project" value="TreeGrafter"/>
</dbReference>
<evidence type="ECO:0000259" key="7">
    <source>
        <dbReference type="Pfam" id="PF04138"/>
    </source>
</evidence>
<comment type="caution">
    <text evidence="8">The sequence shown here is derived from an EMBL/GenBank/DDBJ whole genome shotgun (WGS) entry which is preliminary data.</text>
</comment>
<dbReference type="AlphaFoldDB" id="A0A066UTA4"/>
<keyword evidence="9" id="KW-1185">Reference proteome</keyword>
<evidence type="ECO:0000256" key="1">
    <source>
        <dbReference type="ARBA" id="ARBA00004141"/>
    </source>
</evidence>
<evidence type="ECO:0000256" key="6">
    <source>
        <dbReference type="SAM" id="Phobius"/>
    </source>
</evidence>
<dbReference type="PANTHER" id="PTHR38459:SF1">
    <property type="entry name" value="PROPHAGE BACTOPRENOL-LINKED GLUCOSE TRANSLOCASE HOMOLOG"/>
    <property type="match status" value="1"/>
</dbReference>
<dbReference type="STRING" id="212667.VFDL14_06190"/>
<evidence type="ECO:0000256" key="2">
    <source>
        <dbReference type="ARBA" id="ARBA00009399"/>
    </source>
</evidence>
<sequence length="153" mass="17192">MKMPFHFRTMTSSIERVLRSHHQLIKFACVGAGGFVVDCAAFALFHFVGDLSVMWARMLAFLVAATSTWIGNRVLTFEYQGTGSRRDDFKQWQKFMTSAMISAVPNLICFKALTLILPEFYGSLFLAMAVGVLVGMVSNYLLSKAWVFKQTQA</sequence>
<dbReference type="Pfam" id="PF04138">
    <property type="entry name" value="GtrA_DPMS_TM"/>
    <property type="match status" value="1"/>
</dbReference>
<evidence type="ECO:0000313" key="8">
    <source>
        <dbReference type="EMBL" id="KDN30315.1"/>
    </source>
</evidence>
<protein>
    <submittedName>
        <fullName evidence="8">Polysaccharide biosynthesis protein GtrA</fullName>
    </submittedName>
</protein>
<feature type="transmembrane region" description="Helical" evidence="6">
    <location>
        <begin position="123"/>
        <end position="142"/>
    </location>
</feature>
<dbReference type="PANTHER" id="PTHR38459">
    <property type="entry name" value="PROPHAGE BACTOPRENOL-LINKED GLUCOSE TRANSLOCASE HOMOLOG"/>
    <property type="match status" value="1"/>
</dbReference>
<dbReference type="InterPro" id="IPR051401">
    <property type="entry name" value="GtrA_CellWall_Glycosyl"/>
</dbReference>
<name>A0A066UTA4_9VIBR</name>
<reference evidence="8 9" key="1">
    <citation type="submission" date="2014-02" db="EMBL/GenBank/DDBJ databases">
        <title>Vibrio fortis Dalian14 Genome Sequencing.</title>
        <authorList>
            <person name="Wang Y."/>
            <person name="Song L."/>
            <person name="Liu G."/>
            <person name="Ding J."/>
        </authorList>
    </citation>
    <scope>NUCLEOTIDE SEQUENCE [LARGE SCALE GENOMIC DNA]</scope>
    <source>
        <strain evidence="8 9">Dalian14</strain>
    </source>
</reference>
<proteinExistence type="inferred from homology"/>
<keyword evidence="3 6" id="KW-0812">Transmembrane</keyword>
<evidence type="ECO:0000256" key="5">
    <source>
        <dbReference type="ARBA" id="ARBA00023136"/>
    </source>
</evidence>